<dbReference type="STRING" id="4097.A0A1S4CMH5"/>
<dbReference type="InterPro" id="IPR034505">
    <property type="entry name" value="Coproporphyrinogen-III_oxidase"/>
</dbReference>
<dbReference type="GO" id="GO:0004109">
    <property type="term" value="F:coproporphyrinogen oxidase activity"/>
    <property type="evidence" value="ECO:0007669"/>
    <property type="project" value="InterPro"/>
</dbReference>
<dbReference type="SFLD" id="SFLDF00562">
    <property type="entry name" value="HemN-like__clustered_with_heat"/>
    <property type="match status" value="1"/>
</dbReference>
<evidence type="ECO:0000256" key="3">
    <source>
        <dbReference type="ARBA" id="ARBA00033094"/>
    </source>
</evidence>
<dbReference type="NCBIfam" id="TIGR00539">
    <property type="entry name" value="hemN_rel"/>
    <property type="match status" value="1"/>
</dbReference>
<dbReference type="SMART" id="SM00729">
    <property type="entry name" value="Elp3"/>
    <property type="match status" value="1"/>
</dbReference>
<comment type="function">
    <text evidence="4">May be a heme chaperone, appears to bind heme. Homologous bacterial proteins do not have oxygen-independent coproporphyrinogen-III oxidase activity. Binds 1 [4Fe-4S] cluster. The cluster is coordinated with 3 cysteines and an exchangeable S-adenosyl-L-methionine.</text>
</comment>
<dbReference type="GeneID" id="107820625"/>
<dbReference type="PANTHER" id="PTHR13932">
    <property type="entry name" value="COPROPORPHYRINIGEN III OXIDASE"/>
    <property type="match status" value="1"/>
</dbReference>
<protein>
    <recommendedName>
        <fullName evidence="2">Radical S-adenosyl methionine domain-containing protein 1, mitochondrial</fullName>
    </recommendedName>
    <alternativeName>
        <fullName evidence="3">Putative heme chaperone</fullName>
    </alternativeName>
</protein>
<evidence type="ECO:0000256" key="2">
    <source>
        <dbReference type="ARBA" id="ARBA00014678"/>
    </source>
</evidence>
<dbReference type="PaxDb" id="4097-A0A1S4CMH5"/>
<dbReference type="RefSeq" id="XP_016502428.2">
    <property type="nucleotide sequence ID" value="XM_016646942.2"/>
</dbReference>
<dbReference type="InterPro" id="IPR023404">
    <property type="entry name" value="rSAM_horseshoe"/>
</dbReference>
<accession>A0A1S4CMH5</accession>
<dbReference type="CDD" id="cd01335">
    <property type="entry name" value="Radical_SAM"/>
    <property type="match status" value="1"/>
</dbReference>
<dbReference type="InterPro" id="IPR058240">
    <property type="entry name" value="rSAM_sf"/>
</dbReference>
<reference evidence="6" key="2">
    <citation type="submission" date="2025-08" db="UniProtKB">
        <authorList>
            <consortium name="RefSeq"/>
        </authorList>
    </citation>
    <scope>IDENTIFICATION</scope>
    <source>
        <tissue evidence="6">Leaf</tissue>
    </source>
</reference>
<sequence length="486" mass="54174">MISAYYAGGSIFAFPNMLRSTFTPIFTAFPSKAKHRNYSNTIITAISKPPQTVRQNAAVENTFLQQHNPTSAYVHLPFCRRRCHYCDFPIVALGSSSPQADDDPRILNYIDFLCREIKATLTPSNHKSPLETVFFGGGTPSLVPPRLVSVVLDTLDSKFGVCSDAEISIEMDPGTFDAAKLKDLMKLGVNRVSLGVQAFQEELLKSCGRAHGVQEIHEAIDIVGSCGVENWSVDLISSLPHQKPHMWEESLSLTIQAKPTHVSVYDLQVEQDTKFGSLYTAGEFPLPSENQSAEFYKMASEMLRNAGYEHYEISSYCKSGYQCKHNYTYWINKSFYAFGLGSASYLNGVRFSRPRKLKDYMGYVQNLENGLVNCCQDSKVDAQDIATDVVMLSLRTARGIDLKSFSKAFGSSTVLSLCEVYKPHIESGHVVCLDEQRRKIDAEEFRSLLSEGDKVNEVLAYIRLSDPDGFLLSNELISLAFNVLAP</sequence>
<keyword evidence="5" id="KW-1185">Reference proteome</keyword>
<dbReference type="SUPFAM" id="SSF102114">
    <property type="entry name" value="Radical SAM enzymes"/>
    <property type="match status" value="1"/>
</dbReference>
<dbReference type="Gene3D" id="3.80.30.20">
    <property type="entry name" value="tm_1862 like domain"/>
    <property type="match status" value="1"/>
</dbReference>
<dbReference type="GO" id="GO:0005737">
    <property type="term" value="C:cytoplasm"/>
    <property type="evidence" value="ECO:0000318"/>
    <property type="project" value="GO_Central"/>
</dbReference>
<dbReference type="InterPro" id="IPR007197">
    <property type="entry name" value="rSAM"/>
</dbReference>
<reference evidence="5" key="1">
    <citation type="journal article" date="2014" name="Nat. Commun.">
        <title>The tobacco genome sequence and its comparison with those of tomato and potato.</title>
        <authorList>
            <person name="Sierro N."/>
            <person name="Battey J.N."/>
            <person name="Ouadi S."/>
            <person name="Bakaher N."/>
            <person name="Bovet L."/>
            <person name="Willig A."/>
            <person name="Goepfert S."/>
            <person name="Peitsch M.C."/>
            <person name="Ivanov N.V."/>
        </authorList>
    </citation>
    <scope>NUCLEOTIDE SEQUENCE [LARGE SCALE GENOMIC DNA]</scope>
</reference>
<proteinExistence type="inferred from homology"/>
<dbReference type="SFLD" id="SFLDS00029">
    <property type="entry name" value="Radical_SAM"/>
    <property type="match status" value="1"/>
</dbReference>
<comment type="similarity">
    <text evidence="1">Belongs to the anaerobic coproporphyrinogen-III oxidase family. HemW subfamily.</text>
</comment>
<dbReference type="SMR" id="A0A1S4CMH5"/>
<gene>
    <name evidence="6" type="primary">LOC107820625</name>
</gene>
<dbReference type="GO" id="GO:0051539">
    <property type="term" value="F:4 iron, 4 sulfur cluster binding"/>
    <property type="evidence" value="ECO:0000318"/>
    <property type="project" value="GO_Central"/>
</dbReference>
<name>A0A1S4CMH5_TOBAC</name>
<dbReference type="OrthoDB" id="431409at2759"/>
<evidence type="ECO:0000256" key="1">
    <source>
        <dbReference type="ARBA" id="ARBA00006100"/>
    </source>
</evidence>
<dbReference type="PANTHER" id="PTHR13932:SF5">
    <property type="entry name" value="RADICAL S-ADENOSYL METHIONINE DOMAIN-CONTAINING PROTEIN 1, MITOCHONDRIAL"/>
    <property type="match status" value="1"/>
</dbReference>
<evidence type="ECO:0000313" key="5">
    <source>
        <dbReference type="Proteomes" id="UP000790787"/>
    </source>
</evidence>
<dbReference type="InterPro" id="IPR006638">
    <property type="entry name" value="Elp3/MiaA/NifB-like_rSAM"/>
</dbReference>
<dbReference type="GO" id="GO:0006779">
    <property type="term" value="P:porphyrin-containing compound biosynthetic process"/>
    <property type="evidence" value="ECO:0000318"/>
    <property type="project" value="GO_Central"/>
</dbReference>
<dbReference type="Proteomes" id="UP000790787">
    <property type="component" value="Chromosome 6"/>
</dbReference>
<dbReference type="OMA" id="DPRISNY"/>
<dbReference type="InterPro" id="IPR004559">
    <property type="entry name" value="HemW-like"/>
</dbReference>
<evidence type="ECO:0000256" key="4">
    <source>
        <dbReference type="ARBA" id="ARBA00045130"/>
    </source>
</evidence>
<dbReference type="Pfam" id="PF04055">
    <property type="entry name" value="Radical_SAM"/>
    <property type="match status" value="1"/>
</dbReference>
<dbReference type="AlphaFoldDB" id="A0A1S4CMH5"/>
<dbReference type="PROSITE" id="PS51918">
    <property type="entry name" value="RADICAL_SAM"/>
    <property type="match status" value="1"/>
</dbReference>
<dbReference type="KEGG" id="nta:107820625"/>
<evidence type="ECO:0000313" key="6">
    <source>
        <dbReference type="RefSeq" id="XP_016502428.2"/>
    </source>
</evidence>
<dbReference type="SFLD" id="SFLDG01065">
    <property type="entry name" value="anaerobic_coproporphyrinogen-I"/>
    <property type="match status" value="1"/>
</dbReference>
<dbReference type="RefSeq" id="XP_016502428.1">
    <property type="nucleotide sequence ID" value="XM_016646942.1"/>
</dbReference>
<organism evidence="5 6">
    <name type="scientific">Nicotiana tabacum</name>
    <name type="common">Common tobacco</name>
    <dbReference type="NCBI Taxonomy" id="4097"/>
    <lineage>
        <taxon>Eukaryota</taxon>
        <taxon>Viridiplantae</taxon>
        <taxon>Streptophyta</taxon>
        <taxon>Embryophyta</taxon>
        <taxon>Tracheophyta</taxon>
        <taxon>Spermatophyta</taxon>
        <taxon>Magnoliopsida</taxon>
        <taxon>eudicotyledons</taxon>
        <taxon>Gunneridae</taxon>
        <taxon>Pentapetalae</taxon>
        <taxon>asterids</taxon>
        <taxon>lamiids</taxon>
        <taxon>Solanales</taxon>
        <taxon>Solanaceae</taxon>
        <taxon>Nicotianoideae</taxon>
        <taxon>Nicotianeae</taxon>
        <taxon>Nicotiana</taxon>
    </lineage>
</organism>